<organism evidence="2">
    <name type="scientific">Timema cristinae</name>
    <name type="common">Walking stick</name>
    <dbReference type="NCBI Taxonomy" id="61476"/>
    <lineage>
        <taxon>Eukaryota</taxon>
        <taxon>Metazoa</taxon>
        <taxon>Ecdysozoa</taxon>
        <taxon>Arthropoda</taxon>
        <taxon>Hexapoda</taxon>
        <taxon>Insecta</taxon>
        <taxon>Pterygota</taxon>
        <taxon>Neoptera</taxon>
        <taxon>Polyneoptera</taxon>
        <taxon>Phasmatodea</taxon>
        <taxon>Timematodea</taxon>
        <taxon>Timematoidea</taxon>
        <taxon>Timematidae</taxon>
        <taxon>Timema</taxon>
    </lineage>
</organism>
<dbReference type="AlphaFoldDB" id="A0A7R9H7F5"/>
<name>A0A7R9H7F5_TIMCR</name>
<dbReference type="EMBL" id="OC321753">
    <property type="protein sequence ID" value="CAD7410590.1"/>
    <property type="molecule type" value="Genomic_DNA"/>
</dbReference>
<reference evidence="2" key="1">
    <citation type="submission" date="2020-11" db="EMBL/GenBank/DDBJ databases">
        <authorList>
            <person name="Tran Van P."/>
        </authorList>
    </citation>
    <scope>NUCLEOTIDE SEQUENCE</scope>
</reference>
<evidence type="ECO:0000313" key="2">
    <source>
        <dbReference type="EMBL" id="CAD7410590.1"/>
    </source>
</evidence>
<sequence>MAETTGNPYDMNGQSFNPDMYFQKLVKNVELPLSKTVQYSNKDISNMTNASKISKPVQPSR</sequence>
<evidence type="ECO:0000256" key="1">
    <source>
        <dbReference type="SAM" id="MobiDB-lite"/>
    </source>
</evidence>
<proteinExistence type="predicted"/>
<feature type="region of interest" description="Disordered" evidence="1">
    <location>
        <begin position="39"/>
        <end position="61"/>
    </location>
</feature>
<protein>
    <submittedName>
        <fullName evidence="2">Uncharacterized protein</fullName>
    </submittedName>
</protein>
<accession>A0A7R9H7F5</accession>
<gene>
    <name evidence="2" type="ORF">TCEB3V08_LOCUS10555</name>
</gene>